<dbReference type="Gene3D" id="3.30.9.10">
    <property type="entry name" value="D-Amino Acid Oxidase, subunit A, domain 2"/>
    <property type="match status" value="1"/>
</dbReference>
<feature type="domain" description="FAD dependent oxidoreductase" evidence="3">
    <location>
        <begin position="34"/>
        <end position="386"/>
    </location>
</feature>
<dbReference type="PANTHER" id="PTHR13847">
    <property type="entry name" value="SARCOSINE DEHYDROGENASE-RELATED"/>
    <property type="match status" value="1"/>
</dbReference>
<dbReference type="AlphaFoldDB" id="A0A2U1V445"/>
<dbReference type="SUPFAM" id="SSF51905">
    <property type="entry name" value="FAD/NAD(P)-binding domain"/>
    <property type="match status" value="1"/>
</dbReference>
<organism evidence="4 5">
    <name type="scientific">Teichococcus aestuarii</name>
    <dbReference type="NCBI Taxonomy" id="568898"/>
    <lineage>
        <taxon>Bacteria</taxon>
        <taxon>Pseudomonadati</taxon>
        <taxon>Pseudomonadota</taxon>
        <taxon>Alphaproteobacteria</taxon>
        <taxon>Acetobacterales</taxon>
        <taxon>Roseomonadaceae</taxon>
        <taxon>Roseomonas</taxon>
    </lineage>
</organism>
<feature type="region of interest" description="Disordered" evidence="2">
    <location>
        <begin position="1"/>
        <end position="32"/>
    </location>
</feature>
<gene>
    <name evidence="4" type="ORF">CR165_11090</name>
</gene>
<evidence type="ECO:0000256" key="2">
    <source>
        <dbReference type="SAM" id="MobiDB-lite"/>
    </source>
</evidence>
<comment type="caution">
    <text evidence="4">The sequence shown here is derived from an EMBL/GenBank/DDBJ whole genome shotgun (WGS) entry which is preliminary data.</text>
</comment>
<dbReference type="GO" id="GO:0005737">
    <property type="term" value="C:cytoplasm"/>
    <property type="evidence" value="ECO:0007669"/>
    <property type="project" value="TreeGrafter"/>
</dbReference>
<keyword evidence="5" id="KW-1185">Reference proteome</keyword>
<evidence type="ECO:0000313" key="5">
    <source>
        <dbReference type="Proteomes" id="UP000245048"/>
    </source>
</evidence>
<dbReference type="GO" id="GO:0016491">
    <property type="term" value="F:oxidoreductase activity"/>
    <property type="evidence" value="ECO:0007669"/>
    <property type="project" value="UniProtKB-KW"/>
</dbReference>
<dbReference type="InterPro" id="IPR036188">
    <property type="entry name" value="FAD/NAD-bd_sf"/>
</dbReference>
<evidence type="ECO:0000259" key="3">
    <source>
        <dbReference type="Pfam" id="PF01266"/>
    </source>
</evidence>
<name>A0A2U1V445_9PROT</name>
<evidence type="ECO:0000313" key="4">
    <source>
        <dbReference type="EMBL" id="PWC28665.1"/>
    </source>
</evidence>
<protein>
    <submittedName>
        <fullName evidence="4">FAD-dependent oxidoreductase</fullName>
    </submittedName>
</protein>
<sequence length="430" mass="46094">MAQTAPRPLPPSLYARTAAPAPDTPPLPGDTSTDVAIIGGGFTGLSTALHLAERGIPTTVLEAHEPGWGASGRNGGQVNPGLKHAPDAVEARFGPDLGRRMVAFSHAAPDYVFELVRRHQIRCEARQDGTLRVATSPAAAAELRLLHRACLDRGMPVRLLEGAALQEAVGTAFYPLGFLDPRGGHLNPLGYARGLARAAQALGARVHGGTPATALRREADGWRVETPQGVVRARQVLLATNGYSGGLWPGLAESIVPVFSAIRATEPLPPEVAAGIVPFRGAVFETGRITVYYRMDEAGRLLMGGRGPQRELADPERLDYLMRHAGRLWPQLRGARWAEGWNGQLAVTPDHYPHVHAPAPGLLCCLGYNGRGVALASHMGRLLAARLAEGEAAAFDMPVLPLKPMPLHRFWRLGVWAEVWRGRLLGRLGL</sequence>
<evidence type="ECO:0000256" key="1">
    <source>
        <dbReference type="ARBA" id="ARBA00023002"/>
    </source>
</evidence>
<dbReference type="Proteomes" id="UP000245048">
    <property type="component" value="Unassembled WGS sequence"/>
</dbReference>
<accession>A0A2U1V445</accession>
<dbReference type="Pfam" id="PF01266">
    <property type="entry name" value="DAO"/>
    <property type="match status" value="1"/>
</dbReference>
<dbReference type="EMBL" id="PDOA01000006">
    <property type="protein sequence ID" value="PWC28665.1"/>
    <property type="molecule type" value="Genomic_DNA"/>
</dbReference>
<dbReference type="OrthoDB" id="9806601at2"/>
<keyword evidence="1" id="KW-0560">Oxidoreductase</keyword>
<dbReference type="Gene3D" id="3.50.50.60">
    <property type="entry name" value="FAD/NAD(P)-binding domain"/>
    <property type="match status" value="1"/>
</dbReference>
<dbReference type="PANTHER" id="PTHR13847:SF281">
    <property type="entry name" value="FAD DEPENDENT OXIDOREDUCTASE DOMAIN-CONTAINING PROTEIN"/>
    <property type="match status" value="1"/>
</dbReference>
<dbReference type="RefSeq" id="WP_109517060.1">
    <property type="nucleotide sequence ID" value="NZ_PDOA01000006.1"/>
</dbReference>
<reference evidence="5" key="1">
    <citation type="submission" date="2017-10" db="EMBL/GenBank/DDBJ databases">
        <authorList>
            <person name="Toshchakov S.V."/>
            <person name="Goeva M.A."/>
        </authorList>
    </citation>
    <scope>NUCLEOTIDE SEQUENCE [LARGE SCALE GENOMIC DNA]</scope>
    <source>
        <strain evidence="5">JR1/69-1-13</strain>
    </source>
</reference>
<dbReference type="InterPro" id="IPR006076">
    <property type="entry name" value="FAD-dep_OxRdtase"/>
</dbReference>
<proteinExistence type="predicted"/>